<dbReference type="SUPFAM" id="SSF64518">
    <property type="entry name" value="Phase 1 flagellin"/>
    <property type="match status" value="1"/>
</dbReference>
<dbReference type="eggNOG" id="COG1256">
    <property type="taxonomic scope" value="Bacteria"/>
</dbReference>
<dbReference type="GO" id="GO:0044780">
    <property type="term" value="P:bacterial-type flagellum assembly"/>
    <property type="evidence" value="ECO:0007669"/>
    <property type="project" value="InterPro"/>
</dbReference>
<dbReference type="EMBL" id="JRYO01000193">
    <property type="protein sequence ID" value="KHE91518.1"/>
    <property type="molecule type" value="Genomic_DNA"/>
</dbReference>
<evidence type="ECO:0000259" key="7">
    <source>
        <dbReference type="Pfam" id="PF06429"/>
    </source>
</evidence>
<reference evidence="9 10" key="1">
    <citation type="submission" date="2014-10" db="EMBL/GenBank/DDBJ databases">
        <title>Draft genome of anammox bacterium scalindua brodae, obtained using differential coverage binning of sequence data from two enrichment reactors.</title>
        <authorList>
            <person name="Speth D.R."/>
            <person name="Russ L."/>
            <person name="Kartal B."/>
            <person name="Op den Camp H.J."/>
            <person name="Dutilh B.E."/>
            <person name="Jetten M.S."/>
        </authorList>
    </citation>
    <scope>NUCLEOTIDE SEQUENCE [LARGE SCALE GENOMIC DNA]</scope>
    <source>
        <strain evidence="9">RU1</strain>
    </source>
</reference>
<evidence type="ECO:0000256" key="5">
    <source>
        <dbReference type="ARBA" id="ARBA00022525"/>
    </source>
</evidence>
<dbReference type="Pfam" id="PF22638">
    <property type="entry name" value="FlgK_D1"/>
    <property type="match status" value="1"/>
</dbReference>
<keyword evidence="6" id="KW-0975">Bacterial flagellum</keyword>
<evidence type="ECO:0000259" key="8">
    <source>
        <dbReference type="Pfam" id="PF22638"/>
    </source>
</evidence>
<evidence type="ECO:0000256" key="3">
    <source>
        <dbReference type="ARBA" id="ARBA00009677"/>
    </source>
</evidence>
<dbReference type="PANTHER" id="PTHR30033">
    <property type="entry name" value="FLAGELLAR HOOK-ASSOCIATED PROTEIN 1"/>
    <property type="match status" value="1"/>
</dbReference>
<organism evidence="9 10">
    <name type="scientific">Candidatus Scalindua brodae</name>
    <dbReference type="NCBI Taxonomy" id="237368"/>
    <lineage>
        <taxon>Bacteria</taxon>
        <taxon>Pseudomonadati</taxon>
        <taxon>Planctomycetota</taxon>
        <taxon>Candidatus Brocadiia</taxon>
        <taxon>Candidatus Brocadiales</taxon>
        <taxon>Candidatus Scalinduaceae</taxon>
        <taxon>Candidatus Scalindua</taxon>
    </lineage>
</organism>
<comment type="similarity">
    <text evidence="3">Belongs to the flagella basal body rod proteins family.</text>
</comment>
<accession>A0A0B0EK58</accession>
<dbReference type="AlphaFoldDB" id="A0A0B0EK58"/>
<dbReference type="InterPro" id="IPR010930">
    <property type="entry name" value="Flg_bb/hook_C_dom"/>
</dbReference>
<dbReference type="Pfam" id="PF06429">
    <property type="entry name" value="Flg_bbr_C"/>
    <property type="match status" value="1"/>
</dbReference>
<dbReference type="GO" id="GO:0009424">
    <property type="term" value="C:bacterial-type flagellum hook"/>
    <property type="evidence" value="ECO:0007669"/>
    <property type="project" value="InterPro"/>
</dbReference>
<dbReference type="PATRIC" id="fig|237368.3.peg.2952"/>
<evidence type="ECO:0000256" key="4">
    <source>
        <dbReference type="ARBA" id="ARBA00016244"/>
    </source>
</evidence>
<dbReference type="PANTHER" id="PTHR30033:SF1">
    <property type="entry name" value="FLAGELLAR HOOK-ASSOCIATED PROTEIN 1"/>
    <property type="match status" value="1"/>
</dbReference>
<evidence type="ECO:0000313" key="9">
    <source>
        <dbReference type="EMBL" id="KHE91518.1"/>
    </source>
</evidence>
<keyword evidence="5" id="KW-0964">Secreted</keyword>
<evidence type="ECO:0000256" key="1">
    <source>
        <dbReference type="ARBA" id="ARBA00004365"/>
    </source>
</evidence>
<sequence length="667" mass="70851">MTIDTIQRIKDELLNTQITNFTSLLGNANVQSDTLNNIEAIYNELSESSLNGMLGKFFSSIQDMSTSPELVSTRYQLLQDAQNLVTHSFRSLSEQFTNLKVNVSQRIESKVTSLNSITSEIALLNRRINDIELGSDNATANDMLDKRDQLITQLSELGDIKVISNNDNSSVDILLGGTLVVHGNLTEKITTSIAGEGIANIHGLAVANLNSGELQGLVNMQNITIPKYMNDIDTIAASFIKEINNIHSEGVGLSGGFTTLTSTNVVNSATALLTDTGLPYAPSVNTYTTGSVTSTDNGDSTTTVTGSGTSFTDNVKVNDWARLADGNYYKITSVDSNTQLTVSGAYTNAVAAATSITDGTLYVTVTDSSNTITKSSISITADETLNTLSAKIAGIANINSSVTNGVMTITSDSGHTYNFTNQLDTNPGSIGSSLTALSGHYTGDDNDIFTLNVVDAGTGTMGTGSALIRVTDATGKILANLDVGSSYTLGNYLQITDGVSIKFDSGNIAVGNTLTVDVTNDPDTSNVLSSLGLNTFFGGNDASSISVSQYIIDDVTRIAAASTGSQGDNTNSLRLLDLQNSKLTNSSTFYDFLHGSVAQLGIETAERASEKDSFESLLTNLENRRQEISGVSIEEEMINTIRFQQAFQASAKYISTIKEVSDILMQL</sequence>
<comment type="caution">
    <text evidence="9">The sequence shown here is derived from an EMBL/GenBank/DDBJ whole genome shotgun (WGS) entry which is preliminary data.</text>
</comment>
<keyword evidence="9" id="KW-0969">Cilium</keyword>
<dbReference type="InterPro" id="IPR053927">
    <property type="entry name" value="FlgK_helical"/>
</dbReference>
<keyword evidence="9" id="KW-0966">Cell projection</keyword>
<feature type="domain" description="Flagellar hook-associated protein FlgK helical" evidence="8">
    <location>
        <begin position="35"/>
        <end position="255"/>
    </location>
</feature>
<gene>
    <name evidence="9" type="primary">flgK</name>
    <name evidence="9" type="ORF">SCABRO_02728</name>
</gene>
<evidence type="ECO:0000313" key="10">
    <source>
        <dbReference type="Proteomes" id="UP000030652"/>
    </source>
</evidence>
<comment type="subcellular location">
    <subcellularLocation>
        <location evidence="1">Bacterial flagellum</location>
    </subcellularLocation>
    <subcellularLocation>
        <location evidence="2">Secreted</location>
    </subcellularLocation>
</comment>
<proteinExistence type="inferred from homology"/>
<feature type="domain" description="Flagellar basal-body/hook protein C-terminal" evidence="7">
    <location>
        <begin position="626"/>
        <end position="667"/>
    </location>
</feature>
<dbReference type="Proteomes" id="UP000030652">
    <property type="component" value="Unassembled WGS sequence"/>
</dbReference>
<name>A0A0B0EK58_9BACT</name>
<dbReference type="InterPro" id="IPR002371">
    <property type="entry name" value="FlgK"/>
</dbReference>
<evidence type="ECO:0000256" key="6">
    <source>
        <dbReference type="ARBA" id="ARBA00023143"/>
    </source>
</evidence>
<protein>
    <recommendedName>
        <fullName evidence="4">Flagellar hook-associated protein 1</fullName>
    </recommendedName>
</protein>
<dbReference type="GO" id="GO:0005576">
    <property type="term" value="C:extracellular region"/>
    <property type="evidence" value="ECO:0007669"/>
    <property type="project" value="UniProtKB-SubCell"/>
</dbReference>
<evidence type="ECO:0000256" key="2">
    <source>
        <dbReference type="ARBA" id="ARBA00004613"/>
    </source>
</evidence>
<dbReference type="GO" id="GO:0005198">
    <property type="term" value="F:structural molecule activity"/>
    <property type="evidence" value="ECO:0007669"/>
    <property type="project" value="InterPro"/>
</dbReference>
<keyword evidence="9" id="KW-0282">Flagellum</keyword>